<gene>
    <name evidence="1" type="ORF">GS441_20320</name>
</gene>
<comment type="caution">
    <text evidence="1">The sequence shown here is derived from an EMBL/GenBank/DDBJ whole genome shotgun (WGS) entry which is preliminary data.</text>
</comment>
<evidence type="ECO:0000313" key="1">
    <source>
        <dbReference type="EMBL" id="MBM4567676.1"/>
    </source>
</evidence>
<evidence type="ECO:0000313" key="2">
    <source>
        <dbReference type="Proteomes" id="UP000808906"/>
    </source>
</evidence>
<reference evidence="1" key="1">
    <citation type="submission" date="2019-11" db="EMBL/GenBank/DDBJ databases">
        <title>Spread of Macrolides and rifampicin resistant Rhodococcus equi in clinical isolates in the USA.</title>
        <authorList>
            <person name="Alvarez-Narvaez S."/>
            <person name="Huber L."/>
            <person name="Cohen N.D."/>
            <person name="Slovis N."/>
            <person name="Greiter M."/>
            <person name="Giguere S."/>
            <person name="Hart K."/>
        </authorList>
    </citation>
    <scope>NUCLEOTIDE SEQUENCE</scope>
    <source>
        <strain evidence="1">Lh_17</strain>
    </source>
</reference>
<dbReference type="Pfam" id="PF10910">
    <property type="entry name" value="Phage_gene29"/>
    <property type="match status" value="1"/>
</dbReference>
<dbReference type="RefSeq" id="WP_262963461.1">
    <property type="nucleotide sequence ID" value="NZ_JAJNNF010000036.1"/>
</dbReference>
<dbReference type="EMBL" id="WUXR01000013">
    <property type="protein sequence ID" value="MBM4567676.1"/>
    <property type="molecule type" value="Genomic_DNA"/>
</dbReference>
<protein>
    <submittedName>
        <fullName evidence="1">DUF2744 domain-containing protein</fullName>
    </submittedName>
</protein>
<dbReference type="InterPro" id="IPR021226">
    <property type="entry name" value="Phage_gene29"/>
</dbReference>
<organism evidence="1 2">
    <name type="scientific">Rhodococcus hoagii</name>
    <name type="common">Corynebacterium equii</name>
    <dbReference type="NCBI Taxonomy" id="43767"/>
    <lineage>
        <taxon>Bacteria</taxon>
        <taxon>Bacillati</taxon>
        <taxon>Actinomycetota</taxon>
        <taxon>Actinomycetes</taxon>
        <taxon>Mycobacteriales</taxon>
        <taxon>Nocardiaceae</taxon>
        <taxon>Prescottella</taxon>
    </lineage>
</organism>
<sequence>MRDNELPTFANCDPNDPEERFLPLFVGLPDVIGAMLVFPIKWWRKVSKHLVDCGVMLQCPQCGHREQSKKKFRIDATEDLMMGGGGRWVPADEPEPERDVLTERLDAIRPEIKREMLRRLREQFPDDPALQGGGGS</sequence>
<dbReference type="Proteomes" id="UP000808906">
    <property type="component" value="Unassembled WGS sequence"/>
</dbReference>
<name>A0A9Q2SBJ7_RHOHA</name>
<dbReference type="AlphaFoldDB" id="A0A9Q2SBJ7"/>
<accession>A0A9Q2SBJ7</accession>
<proteinExistence type="predicted"/>